<dbReference type="Gene3D" id="3.40.50.300">
    <property type="entry name" value="P-loop containing nucleotide triphosphate hydrolases"/>
    <property type="match status" value="1"/>
</dbReference>
<evidence type="ECO:0000259" key="3">
    <source>
        <dbReference type="SMART" id="SM01043"/>
    </source>
</evidence>
<reference evidence="4 5" key="1">
    <citation type="submission" date="2024-09" db="EMBL/GenBank/DDBJ databases">
        <authorList>
            <person name="Sun Q."/>
            <person name="Mori K."/>
        </authorList>
    </citation>
    <scope>NUCLEOTIDE SEQUENCE [LARGE SCALE GENOMIC DNA]</scope>
    <source>
        <strain evidence="4 5">JCM 13503</strain>
    </source>
</reference>
<dbReference type="EMBL" id="JBHLYR010000042">
    <property type="protein sequence ID" value="MFB9992862.1"/>
    <property type="molecule type" value="Genomic_DNA"/>
</dbReference>
<name>A0ABV6AZD7_9DEIO</name>
<proteinExistence type="predicted"/>
<keyword evidence="5" id="KW-1185">Reference proteome</keyword>
<keyword evidence="1" id="KW-0547">Nucleotide-binding</keyword>
<dbReference type="InterPro" id="IPR011990">
    <property type="entry name" value="TPR-like_helical_dom_sf"/>
</dbReference>
<dbReference type="Gene3D" id="1.10.10.10">
    <property type="entry name" value="Winged helix-like DNA-binding domain superfamily/Winged helix DNA-binding domain"/>
    <property type="match status" value="1"/>
</dbReference>
<dbReference type="Gene3D" id="1.25.40.10">
    <property type="entry name" value="Tetratricopeptide repeat domain"/>
    <property type="match status" value="2"/>
</dbReference>
<evidence type="ECO:0000313" key="4">
    <source>
        <dbReference type="EMBL" id="MFB9992862.1"/>
    </source>
</evidence>
<comment type="caution">
    <text evidence="4">The sequence shown here is derived from an EMBL/GenBank/DDBJ whole genome shotgun (WGS) entry which is preliminary data.</text>
</comment>
<dbReference type="InterPro" id="IPR005158">
    <property type="entry name" value="BTAD"/>
</dbReference>
<dbReference type="InterPro" id="IPR041664">
    <property type="entry name" value="AAA_16"/>
</dbReference>
<dbReference type="Pfam" id="PF03704">
    <property type="entry name" value="BTAD"/>
    <property type="match status" value="1"/>
</dbReference>
<dbReference type="InterPro" id="IPR036388">
    <property type="entry name" value="WH-like_DNA-bd_sf"/>
</dbReference>
<dbReference type="InterPro" id="IPR027417">
    <property type="entry name" value="P-loop_NTPase"/>
</dbReference>
<evidence type="ECO:0000256" key="2">
    <source>
        <dbReference type="ARBA" id="ARBA00022840"/>
    </source>
</evidence>
<dbReference type="RefSeq" id="WP_380010575.1">
    <property type="nucleotide sequence ID" value="NZ_JBHLYR010000042.1"/>
</dbReference>
<evidence type="ECO:0000313" key="5">
    <source>
        <dbReference type="Proteomes" id="UP001589733"/>
    </source>
</evidence>
<accession>A0ABV6AZD7</accession>
<dbReference type="PANTHER" id="PTHR16305">
    <property type="entry name" value="TESTICULAR SOLUBLE ADENYLYL CYCLASE"/>
    <property type="match status" value="1"/>
</dbReference>
<dbReference type="Pfam" id="PF13191">
    <property type="entry name" value="AAA_16"/>
    <property type="match status" value="1"/>
</dbReference>
<evidence type="ECO:0000256" key="1">
    <source>
        <dbReference type="ARBA" id="ARBA00022741"/>
    </source>
</evidence>
<dbReference type="Proteomes" id="UP001589733">
    <property type="component" value="Unassembled WGS sequence"/>
</dbReference>
<keyword evidence="2" id="KW-0067">ATP-binding</keyword>
<sequence length="1171" mass="127329">MPTGKLEIQLLGVPCVTLGRLEITPAVRKGMALIAYLALEGPTDRHQLADLLWTNLNESDARRNLRQELWRLQRTPLAAWLNVRPGSLSLSPDIQVDVTEFHRLLGAAELGTALALYREPLMAQVELSGAAGFDDWLADRRADLNGVWKAALQRHGADLEHQGDLRGALSIQLQLLQDDEFQEVCQREAMRLNLLLGERAEGLRRFERYSRMLGDELGLKPLPETLALAQLLQNPGRGGAAPSPTPDPRLPQALSLPLIGRSAEWLQLQESSAALTLVTGEPGVGKTRLTEAFASTFGVPLRLRAFEVSIETPLYPAAEAIRAALATARMAERLETLDPLWRAEAARLVPELGAAPESALQPDGRARFLNGVAATLSWAVTPQGVLVFDDLHWADPMTVELLLHLARQPLERRPRLIATARSRELSERPQLTAALQSLERENRVCRISLGGLGSADVLTLVQVMSGSDAGQRFASRLFEATSGNPLYLLESLRYLFELGTLRQDQDGHWSTEFDESTSDYSELPLPESVRDAIVQRVMHYGAAARRLLEAASLCDEGFSLDDLAPALSLSDWEAVETLERLLEAGLVARLGAERYGFSHDLVRRVLLQTLGSERRRLIHRRLAEQLEDSGAAASRIARHLEEAGQRLQAAPWRVRAAEEAARVYAHSEALNQYALALENGLEPREAFAVRSARTELFQTLGNLPARGAELETLADLARTLGDAGLQADVQLNQIRYHLDAGHHLQALATTEQLLAGPGLTAAHRAAGLRMAGHTLGKLGRLQEGERQLHEALEEAAVHATDLLPNIHNDLSNLTLELGKLDIARRHNEIALSHFQSAGNARGHAVALNSSARIAHMSGDGQRAQDHLNAALRVSRTLGDLHLQTLFLNNLVRLQVDLGQLDQALAALNEGLAVVSEPRSPVYEGLLRSRAGDVQRLKGELGAALEHDLIAISLADEIGAVTVQITRRVHLSRFLLQLGDLSGAGERLREARELNAAARNSELHLLLELGQAELELCLGDPLTALQRLEQAAGGPVPQGESGALLRVLRAAACLALGRVAQAAEAQTHLPARPALRAQALTVRLRTAHGTAQPDDEREAQALLAAGHVPPLEALALQLALAARVPAEPRSGQLAATLQHQLSASLAPERRAAFNSVHRAAGQHENAGRVRTE</sequence>
<gene>
    <name evidence="4" type="ORF">ACFFLM_12885</name>
</gene>
<dbReference type="PANTHER" id="PTHR16305:SF28">
    <property type="entry name" value="GUANYLATE CYCLASE DOMAIN-CONTAINING PROTEIN"/>
    <property type="match status" value="1"/>
</dbReference>
<feature type="domain" description="Bacterial transcriptional activator" evidence="3">
    <location>
        <begin position="96"/>
        <end position="232"/>
    </location>
</feature>
<organism evidence="4 5">
    <name type="scientific">Deinococcus oregonensis</name>
    <dbReference type="NCBI Taxonomy" id="1805970"/>
    <lineage>
        <taxon>Bacteria</taxon>
        <taxon>Thermotogati</taxon>
        <taxon>Deinococcota</taxon>
        <taxon>Deinococci</taxon>
        <taxon>Deinococcales</taxon>
        <taxon>Deinococcaceae</taxon>
        <taxon>Deinococcus</taxon>
    </lineage>
</organism>
<dbReference type="SMART" id="SM01043">
    <property type="entry name" value="BTAD"/>
    <property type="match status" value="1"/>
</dbReference>
<protein>
    <submittedName>
        <fullName evidence="4">AAA family ATPase</fullName>
    </submittedName>
</protein>
<dbReference type="SUPFAM" id="SSF48452">
    <property type="entry name" value="TPR-like"/>
    <property type="match status" value="2"/>
</dbReference>
<dbReference type="SUPFAM" id="SSF52540">
    <property type="entry name" value="P-loop containing nucleoside triphosphate hydrolases"/>
    <property type="match status" value="1"/>
</dbReference>